<keyword evidence="3" id="KW-1185">Reference proteome</keyword>
<name>A0ABV5KBJ5_9ACTN</name>
<evidence type="ECO:0000256" key="1">
    <source>
        <dbReference type="SAM" id="MobiDB-lite"/>
    </source>
</evidence>
<feature type="region of interest" description="Disordered" evidence="1">
    <location>
        <begin position="1"/>
        <end position="33"/>
    </location>
</feature>
<reference evidence="2 3" key="1">
    <citation type="submission" date="2024-09" db="EMBL/GenBank/DDBJ databases">
        <authorList>
            <person name="Sun Q."/>
            <person name="Mori K."/>
        </authorList>
    </citation>
    <scope>NUCLEOTIDE SEQUENCE [LARGE SCALE GENOMIC DNA]</scope>
    <source>
        <strain evidence="2 3">JCM 9626</strain>
    </source>
</reference>
<evidence type="ECO:0000313" key="3">
    <source>
        <dbReference type="Proteomes" id="UP001589750"/>
    </source>
</evidence>
<protein>
    <submittedName>
        <fullName evidence="2">Uncharacterized protein</fullName>
    </submittedName>
</protein>
<accession>A0ABV5KBJ5</accession>
<organism evidence="2 3">
    <name type="scientific">Nocardioides plantarum</name>
    <dbReference type="NCBI Taxonomy" id="29299"/>
    <lineage>
        <taxon>Bacteria</taxon>
        <taxon>Bacillati</taxon>
        <taxon>Actinomycetota</taxon>
        <taxon>Actinomycetes</taxon>
        <taxon>Propionibacteriales</taxon>
        <taxon>Nocardioidaceae</taxon>
        <taxon>Nocardioides</taxon>
    </lineage>
</organism>
<evidence type="ECO:0000313" key="2">
    <source>
        <dbReference type="EMBL" id="MFB9313029.1"/>
    </source>
</evidence>
<dbReference type="Proteomes" id="UP001589750">
    <property type="component" value="Unassembled WGS sequence"/>
</dbReference>
<proteinExistence type="predicted"/>
<dbReference type="EMBL" id="JBHMDG010000010">
    <property type="protein sequence ID" value="MFB9313029.1"/>
    <property type="molecule type" value="Genomic_DNA"/>
</dbReference>
<feature type="compositionally biased region" description="Basic and acidic residues" evidence="1">
    <location>
        <begin position="1"/>
        <end position="15"/>
    </location>
</feature>
<gene>
    <name evidence="2" type="ORF">ACFFRI_08235</name>
</gene>
<dbReference type="RefSeq" id="WP_140011728.1">
    <property type="nucleotide sequence ID" value="NZ_JBHMDG010000010.1"/>
</dbReference>
<sequence length="114" mass="12614">MKVDLREVQLPEHTGRGQITGADGRAYSRRGTRATPSVADELIGSGAGLVLDMYSTGQFEWFSENEARVRWADVRPHVISGRPTTKQLGKHEMWNAGVWQADDGTTLVYLTGHC</sequence>
<comment type="caution">
    <text evidence="2">The sequence shown here is derived from an EMBL/GenBank/DDBJ whole genome shotgun (WGS) entry which is preliminary data.</text>
</comment>